<gene>
    <name evidence="2" type="ORF">HOLleu_37156</name>
</gene>
<dbReference type="OrthoDB" id="416093at2759"/>
<dbReference type="CDD" id="cd00143">
    <property type="entry name" value="PP2Cc"/>
    <property type="match status" value="1"/>
</dbReference>
<dbReference type="PANTHER" id="PTHR47992">
    <property type="entry name" value="PROTEIN PHOSPHATASE"/>
    <property type="match status" value="1"/>
</dbReference>
<dbReference type="SMART" id="SM00331">
    <property type="entry name" value="PP2C_SIG"/>
    <property type="match status" value="1"/>
</dbReference>
<comment type="caution">
    <text evidence="2">The sequence shown here is derived from an EMBL/GenBank/DDBJ whole genome shotgun (WGS) entry which is preliminary data.</text>
</comment>
<dbReference type="InterPro" id="IPR036457">
    <property type="entry name" value="PPM-type-like_dom_sf"/>
</dbReference>
<evidence type="ECO:0000313" key="3">
    <source>
        <dbReference type="Proteomes" id="UP001152320"/>
    </source>
</evidence>
<dbReference type="SUPFAM" id="SSF81606">
    <property type="entry name" value="PP2C-like"/>
    <property type="match status" value="1"/>
</dbReference>
<accession>A0A9Q0YGY2</accession>
<dbReference type="InterPro" id="IPR001932">
    <property type="entry name" value="PPM-type_phosphatase-like_dom"/>
</dbReference>
<dbReference type="PROSITE" id="PS51746">
    <property type="entry name" value="PPM_2"/>
    <property type="match status" value="1"/>
</dbReference>
<proteinExistence type="predicted"/>
<dbReference type="Proteomes" id="UP001152320">
    <property type="component" value="Chromosome 20"/>
</dbReference>
<dbReference type="EMBL" id="JAIZAY010000020">
    <property type="protein sequence ID" value="KAJ8022300.1"/>
    <property type="molecule type" value="Genomic_DNA"/>
</dbReference>
<evidence type="ECO:0000259" key="1">
    <source>
        <dbReference type="PROSITE" id="PS51746"/>
    </source>
</evidence>
<organism evidence="2 3">
    <name type="scientific">Holothuria leucospilota</name>
    <name type="common">Black long sea cucumber</name>
    <name type="synonym">Mertensiothuria leucospilota</name>
    <dbReference type="NCBI Taxonomy" id="206669"/>
    <lineage>
        <taxon>Eukaryota</taxon>
        <taxon>Metazoa</taxon>
        <taxon>Echinodermata</taxon>
        <taxon>Eleutherozoa</taxon>
        <taxon>Echinozoa</taxon>
        <taxon>Holothuroidea</taxon>
        <taxon>Aspidochirotacea</taxon>
        <taxon>Aspidochirotida</taxon>
        <taxon>Holothuriidae</taxon>
        <taxon>Holothuria</taxon>
    </lineage>
</organism>
<reference evidence="2" key="1">
    <citation type="submission" date="2021-10" db="EMBL/GenBank/DDBJ databases">
        <title>Tropical sea cucumber genome reveals ecological adaptation and Cuvierian tubules defense mechanism.</title>
        <authorList>
            <person name="Chen T."/>
        </authorList>
    </citation>
    <scope>NUCLEOTIDE SEQUENCE</scope>
    <source>
        <strain evidence="2">Nanhai2018</strain>
        <tissue evidence="2">Muscle</tissue>
    </source>
</reference>
<keyword evidence="3" id="KW-1185">Reference proteome</keyword>
<evidence type="ECO:0000313" key="2">
    <source>
        <dbReference type="EMBL" id="KAJ8022300.1"/>
    </source>
</evidence>
<name>A0A9Q0YGY2_HOLLE</name>
<dbReference type="InterPro" id="IPR015655">
    <property type="entry name" value="PP2C"/>
</dbReference>
<dbReference type="SMART" id="SM00332">
    <property type="entry name" value="PP2Cc"/>
    <property type="match status" value="1"/>
</dbReference>
<sequence length="351" mass="38745">MFRSLRVITLRFVNHRHQSGRPFLVHKSAFHSSSSFTNEWTNFGTWEDRIEEPILLQQSIKHGIPIPHVSLDQTAQASLVGRRKVNEDRILLKELETNVLCFGIFDGHAGPLAADYVQEHLGDHIKELMKKEHDLQKVLQKAFVDVNSKLQSHIASGVGPDDPSAKNTGTTATVCLLRNGNELVVGHVGDSRAILCRDGQPLRLTSDHDPEYNHEEKERIVQCNGFITCNSLGTPLVNGVLTMTRSIGDFSLKQYGVTASPETRSFKVKHGHDSFLLLITDGVHFAMSDGEICGVIRKCHTPTEAATTLTDQAIQYGSDDNASAIIVPLGQWGKDSSTTLIPALRWQGRGG</sequence>
<dbReference type="AlphaFoldDB" id="A0A9Q0YGY2"/>
<protein>
    <submittedName>
        <fullName evidence="2">Protein phosphatase 1K, mitochondrial</fullName>
    </submittedName>
</protein>
<dbReference type="GO" id="GO:0004722">
    <property type="term" value="F:protein serine/threonine phosphatase activity"/>
    <property type="evidence" value="ECO:0007669"/>
    <property type="project" value="InterPro"/>
</dbReference>
<dbReference type="Gene3D" id="3.60.40.10">
    <property type="entry name" value="PPM-type phosphatase domain"/>
    <property type="match status" value="1"/>
</dbReference>
<feature type="domain" description="PPM-type phosphatase" evidence="1">
    <location>
        <begin position="73"/>
        <end position="329"/>
    </location>
</feature>
<dbReference type="Pfam" id="PF00481">
    <property type="entry name" value="PP2C"/>
    <property type="match status" value="1"/>
</dbReference>